<name>A0AA40KGE7_9HYME</name>
<keyword evidence="3" id="KW-1185">Reference proteome</keyword>
<reference evidence="2" key="1">
    <citation type="submission" date="2021-10" db="EMBL/GenBank/DDBJ databases">
        <title>Melipona bicolor Genome sequencing and assembly.</title>
        <authorList>
            <person name="Araujo N.S."/>
            <person name="Arias M.C."/>
        </authorList>
    </citation>
    <scope>NUCLEOTIDE SEQUENCE</scope>
    <source>
        <strain evidence="2">USP_2M_L1-L4_2017</strain>
        <tissue evidence="2">Whole body</tissue>
    </source>
</reference>
<protein>
    <submittedName>
        <fullName evidence="2">Uncharacterized protein</fullName>
    </submittedName>
</protein>
<evidence type="ECO:0000313" key="2">
    <source>
        <dbReference type="EMBL" id="KAK1119209.1"/>
    </source>
</evidence>
<sequence>MTSIFVGKIQRESTEHYRKAKNAWKQSALRHSGEKRRGKRKEVGRSGNNRGLAGPCTVGLRGLKIPKTMAITSEGRK</sequence>
<feature type="region of interest" description="Disordered" evidence="1">
    <location>
        <begin position="15"/>
        <end position="55"/>
    </location>
</feature>
<evidence type="ECO:0000256" key="1">
    <source>
        <dbReference type="SAM" id="MobiDB-lite"/>
    </source>
</evidence>
<feature type="non-terminal residue" evidence="2">
    <location>
        <position position="77"/>
    </location>
</feature>
<dbReference type="EMBL" id="JAHYIQ010000038">
    <property type="protein sequence ID" value="KAK1119209.1"/>
    <property type="molecule type" value="Genomic_DNA"/>
</dbReference>
<proteinExistence type="predicted"/>
<feature type="compositionally biased region" description="Basic residues" evidence="1">
    <location>
        <begin position="33"/>
        <end position="42"/>
    </location>
</feature>
<organism evidence="2 3">
    <name type="scientific">Melipona bicolor</name>
    <dbReference type="NCBI Taxonomy" id="60889"/>
    <lineage>
        <taxon>Eukaryota</taxon>
        <taxon>Metazoa</taxon>
        <taxon>Ecdysozoa</taxon>
        <taxon>Arthropoda</taxon>
        <taxon>Hexapoda</taxon>
        <taxon>Insecta</taxon>
        <taxon>Pterygota</taxon>
        <taxon>Neoptera</taxon>
        <taxon>Endopterygota</taxon>
        <taxon>Hymenoptera</taxon>
        <taxon>Apocrita</taxon>
        <taxon>Aculeata</taxon>
        <taxon>Apoidea</taxon>
        <taxon>Anthophila</taxon>
        <taxon>Apidae</taxon>
        <taxon>Melipona</taxon>
    </lineage>
</organism>
<gene>
    <name evidence="2" type="ORF">K0M31_013704</name>
</gene>
<evidence type="ECO:0000313" key="3">
    <source>
        <dbReference type="Proteomes" id="UP001177670"/>
    </source>
</evidence>
<dbReference type="Proteomes" id="UP001177670">
    <property type="component" value="Unassembled WGS sequence"/>
</dbReference>
<accession>A0AA40KGE7</accession>
<dbReference type="AlphaFoldDB" id="A0AA40KGE7"/>
<comment type="caution">
    <text evidence="2">The sequence shown here is derived from an EMBL/GenBank/DDBJ whole genome shotgun (WGS) entry which is preliminary data.</text>
</comment>